<dbReference type="EMBL" id="BKCJ010000955">
    <property type="protein sequence ID" value="GEU37658.1"/>
    <property type="molecule type" value="Genomic_DNA"/>
</dbReference>
<dbReference type="InterPro" id="IPR027417">
    <property type="entry name" value="P-loop_NTPase"/>
</dbReference>
<dbReference type="Pfam" id="PF26142">
    <property type="entry name" value="DD_DDX21-DDX50"/>
    <property type="match status" value="1"/>
</dbReference>
<keyword evidence="4 8" id="KW-0347">Helicase</keyword>
<dbReference type="EC" id="3.6.4.13" evidence="1"/>
<keyword evidence="5" id="KW-0067">ATP-binding</keyword>
<dbReference type="InterPro" id="IPR059027">
    <property type="entry name" value="DD_DDX21-DDX50"/>
</dbReference>
<evidence type="ECO:0000259" key="7">
    <source>
        <dbReference type="PROSITE" id="PS51194"/>
    </source>
</evidence>
<name>A0A6L2JKV0_TANCI</name>
<evidence type="ECO:0000313" key="8">
    <source>
        <dbReference type="EMBL" id="GEU37658.1"/>
    </source>
</evidence>
<accession>A0A6L2JKV0</accession>
<evidence type="ECO:0000256" key="5">
    <source>
        <dbReference type="ARBA" id="ARBA00022840"/>
    </source>
</evidence>
<protein>
    <recommendedName>
        <fullName evidence="1">RNA helicase</fullName>
        <ecNumber evidence="1">3.6.4.13</ecNumber>
    </recommendedName>
</protein>
<evidence type="ECO:0000256" key="6">
    <source>
        <dbReference type="ARBA" id="ARBA00047984"/>
    </source>
</evidence>
<evidence type="ECO:0000256" key="2">
    <source>
        <dbReference type="ARBA" id="ARBA00022741"/>
    </source>
</evidence>
<dbReference type="AlphaFoldDB" id="A0A6L2JKV0"/>
<dbReference type="GO" id="GO:0005524">
    <property type="term" value="F:ATP binding"/>
    <property type="evidence" value="ECO:0007669"/>
    <property type="project" value="UniProtKB-KW"/>
</dbReference>
<evidence type="ECO:0000256" key="3">
    <source>
        <dbReference type="ARBA" id="ARBA00022801"/>
    </source>
</evidence>
<dbReference type="Gene3D" id="3.40.50.300">
    <property type="entry name" value="P-loop containing nucleotide triphosphate hydrolases"/>
    <property type="match status" value="1"/>
</dbReference>
<comment type="caution">
    <text evidence="8">The sequence shown here is derived from an EMBL/GenBank/DDBJ whole genome shotgun (WGS) entry which is preliminary data.</text>
</comment>
<evidence type="ECO:0000256" key="4">
    <source>
        <dbReference type="ARBA" id="ARBA00022806"/>
    </source>
</evidence>
<keyword evidence="2" id="KW-0547">Nucleotide-binding</keyword>
<proteinExistence type="predicted"/>
<dbReference type="InterPro" id="IPR050547">
    <property type="entry name" value="DEAD_box_RNA_helicases"/>
</dbReference>
<dbReference type="SUPFAM" id="SSF52540">
    <property type="entry name" value="P-loop containing nucleoside triphosphate hydrolases"/>
    <property type="match status" value="1"/>
</dbReference>
<dbReference type="InterPro" id="IPR001650">
    <property type="entry name" value="Helicase_C-like"/>
</dbReference>
<sequence>MGKFMTLVATNVAAPGLDIRDVQLIILCKPPRDVEDYIHRSGRIGRACNTGVSITLYGPRKGNIAKLERESCVKSEHLSAPQPADIAKATGGDATEAINLVSDSVIPIFKATAAELLESSGLSPVELLTKALGNSIVSLVSLAKSMC</sequence>
<keyword evidence="3" id="KW-0378">Hydrolase</keyword>
<dbReference type="Pfam" id="PF00271">
    <property type="entry name" value="Helicase_C"/>
    <property type="match status" value="1"/>
</dbReference>
<gene>
    <name evidence="8" type="ORF">Tci_009636</name>
</gene>
<dbReference type="PROSITE" id="PS51194">
    <property type="entry name" value="HELICASE_CTER"/>
    <property type="match status" value="1"/>
</dbReference>
<reference evidence="8" key="1">
    <citation type="journal article" date="2019" name="Sci. Rep.">
        <title>Draft genome of Tanacetum cinerariifolium, the natural source of mosquito coil.</title>
        <authorList>
            <person name="Yamashiro T."/>
            <person name="Shiraishi A."/>
            <person name="Satake H."/>
            <person name="Nakayama K."/>
        </authorList>
    </citation>
    <scope>NUCLEOTIDE SEQUENCE</scope>
</reference>
<dbReference type="GO" id="GO:0003724">
    <property type="term" value="F:RNA helicase activity"/>
    <property type="evidence" value="ECO:0007669"/>
    <property type="project" value="UniProtKB-EC"/>
</dbReference>
<dbReference type="PANTHER" id="PTHR47963:SF8">
    <property type="entry name" value="ATP-DEPENDENT RNA HELICASE DEAD"/>
    <property type="match status" value="1"/>
</dbReference>
<dbReference type="PANTHER" id="PTHR47963">
    <property type="entry name" value="DEAD-BOX ATP-DEPENDENT RNA HELICASE 47, MITOCHONDRIAL"/>
    <property type="match status" value="1"/>
</dbReference>
<dbReference type="GO" id="GO:0016787">
    <property type="term" value="F:hydrolase activity"/>
    <property type="evidence" value="ECO:0007669"/>
    <property type="project" value="UniProtKB-KW"/>
</dbReference>
<feature type="domain" description="Helicase C-terminal" evidence="7">
    <location>
        <begin position="1"/>
        <end position="106"/>
    </location>
</feature>
<comment type="catalytic activity">
    <reaction evidence="6">
        <text>ATP + H2O = ADP + phosphate + H(+)</text>
        <dbReference type="Rhea" id="RHEA:13065"/>
        <dbReference type="ChEBI" id="CHEBI:15377"/>
        <dbReference type="ChEBI" id="CHEBI:15378"/>
        <dbReference type="ChEBI" id="CHEBI:30616"/>
        <dbReference type="ChEBI" id="CHEBI:43474"/>
        <dbReference type="ChEBI" id="CHEBI:456216"/>
        <dbReference type="EC" id="3.6.4.13"/>
    </reaction>
</comment>
<dbReference type="GO" id="GO:0003723">
    <property type="term" value="F:RNA binding"/>
    <property type="evidence" value="ECO:0007669"/>
    <property type="project" value="TreeGrafter"/>
</dbReference>
<evidence type="ECO:0000256" key="1">
    <source>
        <dbReference type="ARBA" id="ARBA00012552"/>
    </source>
</evidence>
<organism evidence="8">
    <name type="scientific">Tanacetum cinerariifolium</name>
    <name type="common">Dalmatian daisy</name>
    <name type="synonym">Chrysanthemum cinerariifolium</name>
    <dbReference type="NCBI Taxonomy" id="118510"/>
    <lineage>
        <taxon>Eukaryota</taxon>
        <taxon>Viridiplantae</taxon>
        <taxon>Streptophyta</taxon>
        <taxon>Embryophyta</taxon>
        <taxon>Tracheophyta</taxon>
        <taxon>Spermatophyta</taxon>
        <taxon>Magnoliopsida</taxon>
        <taxon>eudicotyledons</taxon>
        <taxon>Gunneridae</taxon>
        <taxon>Pentapetalae</taxon>
        <taxon>asterids</taxon>
        <taxon>campanulids</taxon>
        <taxon>Asterales</taxon>
        <taxon>Asteraceae</taxon>
        <taxon>Asteroideae</taxon>
        <taxon>Anthemideae</taxon>
        <taxon>Anthemidinae</taxon>
        <taxon>Tanacetum</taxon>
    </lineage>
</organism>